<evidence type="ECO:0000313" key="6">
    <source>
        <dbReference type="EMBL" id="MFD2830980.1"/>
    </source>
</evidence>
<keyword evidence="3" id="KW-0804">Transcription</keyword>
<feature type="domain" description="HTH lacI-type" evidence="4">
    <location>
        <begin position="2"/>
        <end position="56"/>
    </location>
</feature>
<evidence type="ECO:0000313" key="7">
    <source>
        <dbReference type="Proteomes" id="UP001597519"/>
    </source>
</evidence>
<dbReference type="SUPFAM" id="SSF47413">
    <property type="entry name" value="lambda repressor-like DNA-binding domains"/>
    <property type="match status" value="1"/>
</dbReference>
<gene>
    <name evidence="6" type="ORF">ACFSX4_10945</name>
</gene>
<dbReference type="Gene3D" id="1.10.260.40">
    <property type="entry name" value="lambda repressor-like DNA-binding domains"/>
    <property type="match status" value="1"/>
</dbReference>
<feature type="domain" description="HTH cro/C1-type" evidence="5">
    <location>
        <begin position="3"/>
        <end position="46"/>
    </location>
</feature>
<proteinExistence type="predicted"/>
<keyword evidence="7" id="KW-1185">Reference proteome</keyword>
<comment type="caution">
    <text evidence="6">The sequence shown here is derived from an EMBL/GenBank/DDBJ whole genome shotgun (WGS) entry which is preliminary data.</text>
</comment>
<dbReference type="PROSITE" id="PS50943">
    <property type="entry name" value="HTH_CROC1"/>
    <property type="match status" value="1"/>
</dbReference>
<dbReference type="InterPro" id="IPR001761">
    <property type="entry name" value="Peripla_BP/Lac1_sug-bd_dom"/>
</dbReference>
<evidence type="ECO:0000256" key="1">
    <source>
        <dbReference type="ARBA" id="ARBA00023015"/>
    </source>
</evidence>
<dbReference type="EMBL" id="JBHUOQ010000004">
    <property type="protein sequence ID" value="MFD2830980.1"/>
    <property type="molecule type" value="Genomic_DNA"/>
</dbReference>
<keyword evidence="1" id="KW-0805">Transcription regulation</keyword>
<dbReference type="Pfam" id="PF00356">
    <property type="entry name" value="LacI"/>
    <property type="match status" value="1"/>
</dbReference>
<protein>
    <submittedName>
        <fullName evidence="6">LacI family DNA-binding transcriptional regulator</fullName>
    </submittedName>
</protein>
<sequence>MATIKEVAKHAGLSVTTVSRYLNNHPYISDEKKEKIQKAMEALDYTPNAAATQLRSNKSYTIGIIVSRITNPYFSYLIDAIEQVVKPTPYHTLILQTYDDPKEEVRLLDMLKQRTIDGIIMCSIENDISLIKQYKQYGPIVVTGDISLKKSGLPVVATDQEEATYLAIKYLLDKGYTEIGYCTGGIFSKSKHGSSRKNGFIKALNEHHIELNDSRIYNNVHTIDDGFKLGRSILNSPKNEWPEVIFTSSDEVAISLIHTFIEAGVKVPGDIAVMGYDNQPLTSMIQVPLTTVSQPVQAIGEEAVHLLISLLNEESYEVNEDRLMLEIVERKSV</sequence>
<dbReference type="PANTHER" id="PTHR30146">
    <property type="entry name" value="LACI-RELATED TRANSCRIPTIONAL REPRESSOR"/>
    <property type="match status" value="1"/>
</dbReference>
<name>A0ABW5WYF1_9STAP</name>
<evidence type="ECO:0000259" key="4">
    <source>
        <dbReference type="PROSITE" id="PS50932"/>
    </source>
</evidence>
<dbReference type="Pfam" id="PF00532">
    <property type="entry name" value="Peripla_BP_1"/>
    <property type="match status" value="1"/>
</dbReference>
<dbReference type="InterPro" id="IPR001387">
    <property type="entry name" value="Cro/C1-type_HTH"/>
</dbReference>
<dbReference type="InterPro" id="IPR028082">
    <property type="entry name" value="Peripla_BP_I"/>
</dbReference>
<dbReference type="SUPFAM" id="SSF53822">
    <property type="entry name" value="Periplasmic binding protein-like I"/>
    <property type="match status" value="1"/>
</dbReference>
<organism evidence="6 7">
    <name type="scientific">Corticicoccus populi</name>
    <dbReference type="NCBI Taxonomy" id="1812821"/>
    <lineage>
        <taxon>Bacteria</taxon>
        <taxon>Bacillati</taxon>
        <taxon>Bacillota</taxon>
        <taxon>Bacilli</taxon>
        <taxon>Bacillales</taxon>
        <taxon>Staphylococcaceae</taxon>
        <taxon>Corticicoccus</taxon>
    </lineage>
</organism>
<dbReference type="Proteomes" id="UP001597519">
    <property type="component" value="Unassembled WGS sequence"/>
</dbReference>
<dbReference type="PANTHER" id="PTHR30146:SF136">
    <property type="entry name" value="NTD BIOSYNTHESIS OPERON REGULATOR NTDR"/>
    <property type="match status" value="1"/>
</dbReference>
<evidence type="ECO:0000256" key="2">
    <source>
        <dbReference type="ARBA" id="ARBA00023125"/>
    </source>
</evidence>
<accession>A0ABW5WYF1</accession>
<dbReference type="GO" id="GO:0003677">
    <property type="term" value="F:DNA binding"/>
    <property type="evidence" value="ECO:0007669"/>
    <property type="project" value="UniProtKB-KW"/>
</dbReference>
<dbReference type="CDD" id="cd01392">
    <property type="entry name" value="HTH_LacI"/>
    <property type="match status" value="1"/>
</dbReference>
<dbReference type="RefSeq" id="WP_377774526.1">
    <property type="nucleotide sequence ID" value="NZ_JBHUOQ010000004.1"/>
</dbReference>
<dbReference type="SMART" id="SM00354">
    <property type="entry name" value="HTH_LACI"/>
    <property type="match status" value="1"/>
</dbReference>
<keyword evidence="2 6" id="KW-0238">DNA-binding</keyword>
<dbReference type="Gene3D" id="3.40.50.2300">
    <property type="match status" value="2"/>
</dbReference>
<dbReference type="CDD" id="cd06286">
    <property type="entry name" value="PBP1_CcpB-like"/>
    <property type="match status" value="1"/>
</dbReference>
<evidence type="ECO:0000259" key="5">
    <source>
        <dbReference type="PROSITE" id="PS50943"/>
    </source>
</evidence>
<dbReference type="PROSITE" id="PS50932">
    <property type="entry name" value="HTH_LACI_2"/>
    <property type="match status" value="1"/>
</dbReference>
<dbReference type="InterPro" id="IPR010982">
    <property type="entry name" value="Lambda_DNA-bd_dom_sf"/>
</dbReference>
<evidence type="ECO:0000256" key="3">
    <source>
        <dbReference type="ARBA" id="ARBA00023163"/>
    </source>
</evidence>
<reference evidence="7" key="1">
    <citation type="journal article" date="2019" name="Int. J. Syst. Evol. Microbiol.">
        <title>The Global Catalogue of Microorganisms (GCM) 10K type strain sequencing project: providing services to taxonomists for standard genome sequencing and annotation.</title>
        <authorList>
            <consortium name="The Broad Institute Genomics Platform"/>
            <consortium name="The Broad Institute Genome Sequencing Center for Infectious Disease"/>
            <person name="Wu L."/>
            <person name="Ma J."/>
        </authorList>
    </citation>
    <scope>NUCLEOTIDE SEQUENCE [LARGE SCALE GENOMIC DNA]</scope>
    <source>
        <strain evidence="7">KCTC 33575</strain>
    </source>
</reference>
<dbReference type="InterPro" id="IPR000843">
    <property type="entry name" value="HTH_LacI"/>
</dbReference>